<dbReference type="InterPro" id="IPR032710">
    <property type="entry name" value="NTF2-like_dom_sf"/>
</dbReference>
<evidence type="ECO:0000313" key="4">
    <source>
        <dbReference type="Proteomes" id="UP000238954"/>
    </source>
</evidence>
<dbReference type="GO" id="GO:0019380">
    <property type="term" value="P:3-phenylpropionate catabolic process"/>
    <property type="evidence" value="ECO:0007669"/>
    <property type="project" value="TreeGrafter"/>
</dbReference>
<keyword evidence="4" id="KW-1185">Reference proteome</keyword>
<dbReference type="EMBL" id="PHFW01000002">
    <property type="protein sequence ID" value="PQM28401.1"/>
    <property type="molecule type" value="Genomic_DNA"/>
</dbReference>
<accession>A0A2S8B7L5</accession>
<dbReference type="InterPro" id="IPR000391">
    <property type="entry name" value="Rng_hydr_dOase-bsu"/>
</dbReference>
<proteinExistence type="inferred from homology"/>
<dbReference type="SUPFAM" id="SSF54427">
    <property type="entry name" value="NTF2-like"/>
    <property type="match status" value="1"/>
</dbReference>
<dbReference type="AlphaFoldDB" id="A0A2S8B7L5"/>
<dbReference type="Proteomes" id="UP000238954">
    <property type="component" value="Chromosome"/>
</dbReference>
<dbReference type="CDD" id="cd00667">
    <property type="entry name" value="ring_hydroxylating_dioxygenases_beta"/>
    <property type="match status" value="1"/>
</dbReference>
<dbReference type="PANTHER" id="PTHR41534:SF2">
    <property type="entry name" value="3-PHENYLPROPIONATE_CINNAMIC ACID DIOXYGENASE SUBUNIT BETA"/>
    <property type="match status" value="1"/>
</dbReference>
<protein>
    <submittedName>
        <fullName evidence="3">Benzoate transporter</fullName>
    </submittedName>
</protein>
<comment type="similarity">
    <text evidence="1">Belongs to the bacterial ring-hydroxylating dioxygenase beta subunit family.</text>
</comment>
<gene>
    <name evidence="3" type="ORF">CVO77_07950</name>
</gene>
<evidence type="ECO:0000256" key="1">
    <source>
        <dbReference type="ARBA" id="ARBA00009570"/>
    </source>
</evidence>
<dbReference type="Pfam" id="PF00866">
    <property type="entry name" value="Ring_hydroxyl_B"/>
    <property type="match status" value="1"/>
</dbReference>
<name>A0A2S8B7L5_9SPHN</name>
<sequence length="187" mass="20985">MGGVRMNMVAADLCDITVFSELKESRAILPGSDIFGKIEAFLYFEAELMDSHAYDDWLALWEPGGLYWVPSNQADLDPDRSVSIIYEHYDQISDRIFRLKDKRMHSQSPKSRLIRIVSNITVTASGGSDVLVSSNFILGEARSGQHQSLFARATHLLKQGADGFKILGKKVYLINNDAPMRNVTFLL</sequence>
<comment type="caution">
    <text evidence="3">The sequence shown here is derived from an EMBL/GenBank/DDBJ whole genome shotgun (WGS) entry which is preliminary data.</text>
</comment>
<evidence type="ECO:0000256" key="2">
    <source>
        <dbReference type="ARBA" id="ARBA00023002"/>
    </source>
</evidence>
<dbReference type="Gene3D" id="3.10.450.50">
    <property type="match status" value="1"/>
</dbReference>
<keyword evidence="2" id="KW-0560">Oxidoreductase</keyword>
<dbReference type="GO" id="GO:0016491">
    <property type="term" value="F:oxidoreductase activity"/>
    <property type="evidence" value="ECO:0007669"/>
    <property type="project" value="UniProtKB-KW"/>
</dbReference>
<reference evidence="4" key="1">
    <citation type="submission" date="2017-11" db="EMBL/GenBank/DDBJ databases">
        <title>The complete genome sequence of Sphingopyxis pomeranensis sp. nov. strain WS5A3p.</title>
        <authorList>
            <person name="Kaminski M.A."/>
        </authorList>
    </citation>
    <scope>NUCLEOTIDE SEQUENCE [LARGE SCALE GENOMIC DNA]</scope>
    <source>
        <strain evidence="4">WS5A3p</strain>
    </source>
</reference>
<organism evidence="3 4">
    <name type="scientific">Sphingopyxis lindanitolerans</name>
    <dbReference type="NCBI Taxonomy" id="2054227"/>
    <lineage>
        <taxon>Bacteria</taxon>
        <taxon>Pseudomonadati</taxon>
        <taxon>Pseudomonadota</taxon>
        <taxon>Alphaproteobacteria</taxon>
        <taxon>Sphingomonadales</taxon>
        <taxon>Sphingomonadaceae</taxon>
        <taxon>Sphingopyxis</taxon>
    </lineage>
</organism>
<dbReference type="PANTHER" id="PTHR41534">
    <property type="entry name" value="BLR3401 PROTEIN"/>
    <property type="match status" value="1"/>
</dbReference>
<evidence type="ECO:0000313" key="3">
    <source>
        <dbReference type="EMBL" id="PQM28401.1"/>
    </source>
</evidence>